<organism evidence="2 3">
    <name type="scientific">Papiliotrema laurentii</name>
    <name type="common">Cryptococcus laurentii</name>
    <dbReference type="NCBI Taxonomy" id="5418"/>
    <lineage>
        <taxon>Eukaryota</taxon>
        <taxon>Fungi</taxon>
        <taxon>Dikarya</taxon>
        <taxon>Basidiomycota</taxon>
        <taxon>Agaricomycotina</taxon>
        <taxon>Tremellomycetes</taxon>
        <taxon>Tremellales</taxon>
        <taxon>Rhynchogastremaceae</taxon>
        <taxon>Papiliotrema</taxon>
    </lineage>
</organism>
<accession>A0AAD9CUB9</accession>
<feature type="compositionally biased region" description="Polar residues" evidence="1">
    <location>
        <begin position="323"/>
        <end position="340"/>
    </location>
</feature>
<name>A0AAD9CUB9_PAPLA</name>
<feature type="region of interest" description="Disordered" evidence="1">
    <location>
        <begin position="687"/>
        <end position="713"/>
    </location>
</feature>
<dbReference type="AlphaFoldDB" id="A0AAD9CUB9"/>
<dbReference type="EMBL" id="JAODAN010000014">
    <property type="protein sequence ID" value="KAK1920670.1"/>
    <property type="molecule type" value="Genomic_DNA"/>
</dbReference>
<sequence>MSLDIDVKPNHSVPIEPHSLDTVVSQADPSLAARYGGILYLALISAFETAGMTKLDWAPALTLEIQSEDYEIRLSARAQSSSLVLDTSGPRPSRRSLGDRSKLGTRKKLVEDLLRQFASHFGPISTLDNPQLFLSDVSMISARPNDVNLTASLALIQLPEHPCQTMKTVLKEVDLHPGTRAWFDRNEQQPLFALSCGTEEFRSHTRDKRCQMSLQKPLLRARAMEAVPVLSVSRLEHIPLEQIRLSPASMAGKYLLDAARHRDIALMRSVLEFLPWSKWKRFLPCTLNTDDLFIQHKADEERDEERASGGLPFNPLDALSSHAAGSSPSATLRSPPSSGFLNAKNRWRTSESDASTGEEGLKGKVPLTPPQECLWISLHKVHCTVPTDDSSHTASSSHSTVGAATGSFLALLTTTGALAVDLGGADVKLPRWLQDDLNSASIRPPRAGSVDLGVTGLNLRADSPKSPDPFLLTSTVKLAVSANAPGLNNVLSMSLAESGQLKQNQKLHKKGPFTSSPSRRRYGDCSVSRWNSGDLSRPIVLEGLRQQSLFTLGYDFSGFHPGASTAPGDLSPTLLEKTKFPVPASESTLELLSVCIVLRRTDPVQLKSLAYWLISSQSSPYIPYPRLPIPHPALSDLVNVSAAQDPMMLSSCVSARPRPSKTICAEWGMLNRDLTLVREVPRPNCSAQRKHSHRALGQFTENGDKHADGRLARPNDEYTCYDEHMLR</sequence>
<reference evidence="2" key="1">
    <citation type="submission" date="2023-02" db="EMBL/GenBank/DDBJ databases">
        <title>Identification and recombinant expression of a fungal hydrolase from Papiliotrema laurentii that hydrolyzes apple cutin and clears colloidal polyester polyurethane.</title>
        <authorList>
            <consortium name="DOE Joint Genome Institute"/>
            <person name="Roman V.A."/>
            <person name="Bojanowski C."/>
            <person name="Crable B.R."/>
            <person name="Wagner D.N."/>
            <person name="Hung C.S."/>
            <person name="Nadeau L.J."/>
            <person name="Schratz L."/>
            <person name="Haridas S."/>
            <person name="Pangilinan J."/>
            <person name="Lipzen A."/>
            <person name="Na H."/>
            <person name="Yan M."/>
            <person name="Ng V."/>
            <person name="Grigoriev I.V."/>
            <person name="Spatafora J.W."/>
            <person name="Barlow D."/>
            <person name="Biffinger J."/>
            <person name="Kelley-Loughnane N."/>
            <person name="Varaljay V.A."/>
            <person name="Crookes-Goodson W.J."/>
        </authorList>
    </citation>
    <scope>NUCLEOTIDE SEQUENCE</scope>
    <source>
        <strain evidence="2">5307AH</strain>
    </source>
</reference>
<proteinExistence type="predicted"/>
<gene>
    <name evidence="2" type="ORF">DB88DRAFT_475710</name>
</gene>
<evidence type="ECO:0000256" key="1">
    <source>
        <dbReference type="SAM" id="MobiDB-lite"/>
    </source>
</evidence>
<feature type="region of interest" description="Disordered" evidence="1">
    <location>
        <begin position="322"/>
        <end position="365"/>
    </location>
</feature>
<feature type="compositionally biased region" description="Basic and acidic residues" evidence="1">
    <location>
        <begin position="702"/>
        <end position="713"/>
    </location>
</feature>
<comment type="caution">
    <text evidence="2">The sequence shown here is derived from an EMBL/GenBank/DDBJ whole genome shotgun (WGS) entry which is preliminary data.</text>
</comment>
<keyword evidence="3" id="KW-1185">Reference proteome</keyword>
<dbReference type="Proteomes" id="UP001182556">
    <property type="component" value="Unassembled WGS sequence"/>
</dbReference>
<protein>
    <submittedName>
        <fullName evidence="2">Uncharacterized protein</fullName>
    </submittedName>
</protein>
<evidence type="ECO:0000313" key="2">
    <source>
        <dbReference type="EMBL" id="KAK1920670.1"/>
    </source>
</evidence>
<evidence type="ECO:0000313" key="3">
    <source>
        <dbReference type="Proteomes" id="UP001182556"/>
    </source>
</evidence>